<feature type="domain" description="Porin" evidence="12">
    <location>
        <begin position="12"/>
        <end position="370"/>
    </location>
</feature>
<evidence type="ECO:0000256" key="11">
    <source>
        <dbReference type="SAM" id="SignalP"/>
    </source>
</evidence>
<organism evidence="13 14">
    <name type="scientific">Paraburkholderia lacunae</name>
    <dbReference type="NCBI Taxonomy" id="2211104"/>
    <lineage>
        <taxon>Bacteria</taxon>
        <taxon>Pseudomonadati</taxon>
        <taxon>Pseudomonadota</taxon>
        <taxon>Betaproteobacteria</taxon>
        <taxon>Burkholderiales</taxon>
        <taxon>Burkholderiaceae</taxon>
        <taxon>Paraburkholderia</taxon>
    </lineage>
</organism>
<accession>A0A370MVX9</accession>
<keyword evidence="9" id="KW-0472">Membrane</keyword>
<dbReference type="RefSeq" id="WP_115109977.1">
    <property type="nucleotide sequence ID" value="NZ_QHKS01000059.1"/>
</dbReference>
<comment type="subcellular location">
    <subcellularLocation>
        <location evidence="1">Cell outer membrane</location>
        <topology evidence="1">Multi-pass membrane protein</topology>
    </subcellularLocation>
</comment>
<dbReference type="Pfam" id="PF13609">
    <property type="entry name" value="Porin_4"/>
    <property type="match status" value="1"/>
</dbReference>
<evidence type="ECO:0000256" key="5">
    <source>
        <dbReference type="ARBA" id="ARBA00022692"/>
    </source>
</evidence>
<keyword evidence="10" id="KW-0998">Cell outer membrane</keyword>
<evidence type="ECO:0000256" key="3">
    <source>
        <dbReference type="ARBA" id="ARBA00022448"/>
    </source>
</evidence>
<evidence type="ECO:0000256" key="7">
    <source>
        <dbReference type="ARBA" id="ARBA00023065"/>
    </source>
</evidence>
<dbReference type="Gene3D" id="2.40.160.10">
    <property type="entry name" value="Porin"/>
    <property type="match status" value="1"/>
</dbReference>
<evidence type="ECO:0000313" key="14">
    <source>
        <dbReference type="Proteomes" id="UP000254875"/>
    </source>
</evidence>
<dbReference type="GO" id="GO:0015288">
    <property type="term" value="F:porin activity"/>
    <property type="evidence" value="ECO:0007669"/>
    <property type="project" value="UniProtKB-KW"/>
</dbReference>
<dbReference type="PRINTS" id="PR00184">
    <property type="entry name" value="NEISSPPORIN"/>
</dbReference>
<feature type="chain" id="PRO_5016967873" evidence="11">
    <location>
        <begin position="22"/>
        <end position="410"/>
    </location>
</feature>
<keyword evidence="7" id="KW-0406">Ion transport</keyword>
<evidence type="ECO:0000313" key="13">
    <source>
        <dbReference type="EMBL" id="RDJ97347.1"/>
    </source>
</evidence>
<dbReference type="InterPro" id="IPR033900">
    <property type="entry name" value="Gram_neg_porin_domain"/>
</dbReference>
<dbReference type="PANTHER" id="PTHR34501:SF9">
    <property type="entry name" value="MAJOR OUTER MEMBRANE PROTEIN P.IA"/>
    <property type="match status" value="1"/>
</dbReference>
<name>A0A370MVX9_9BURK</name>
<dbReference type="GO" id="GO:0034220">
    <property type="term" value="P:monoatomic ion transmembrane transport"/>
    <property type="evidence" value="ECO:0007669"/>
    <property type="project" value="InterPro"/>
</dbReference>
<dbReference type="InterPro" id="IPR001702">
    <property type="entry name" value="Porin_Gram-ve"/>
</dbReference>
<dbReference type="GO" id="GO:0009279">
    <property type="term" value="C:cell outer membrane"/>
    <property type="evidence" value="ECO:0007669"/>
    <property type="project" value="UniProtKB-SubCell"/>
</dbReference>
<evidence type="ECO:0000256" key="9">
    <source>
        <dbReference type="ARBA" id="ARBA00023136"/>
    </source>
</evidence>
<keyword evidence="8" id="KW-0626">Porin</keyword>
<dbReference type="InterPro" id="IPR002299">
    <property type="entry name" value="Porin_Neis"/>
</dbReference>
<keyword evidence="4" id="KW-1134">Transmembrane beta strand</keyword>
<evidence type="ECO:0000256" key="4">
    <source>
        <dbReference type="ARBA" id="ARBA00022452"/>
    </source>
</evidence>
<dbReference type="EMBL" id="QHKS01000059">
    <property type="protein sequence ID" value="RDJ97347.1"/>
    <property type="molecule type" value="Genomic_DNA"/>
</dbReference>
<evidence type="ECO:0000256" key="6">
    <source>
        <dbReference type="ARBA" id="ARBA00022729"/>
    </source>
</evidence>
<dbReference type="Proteomes" id="UP000254875">
    <property type="component" value="Unassembled WGS sequence"/>
</dbReference>
<dbReference type="PRINTS" id="PR00182">
    <property type="entry name" value="ECOLNEIPORIN"/>
</dbReference>
<keyword evidence="5" id="KW-0812">Transmembrane</keyword>
<proteinExistence type="predicted"/>
<evidence type="ECO:0000256" key="8">
    <source>
        <dbReference type="ARBA" id="ARBA00023114"/>
    </source>
</evidence>
<evidence type="ECO:0000256" key="2">
    <source>
        <dbReference type="ARBA" id="ARBA00011233"/>
    </source>
</evidence>
<gene>
    <name evidence="13" type="ORF">DLM46_37955</name>
</gene>
<dbReference type="OrthoDB" id="8982743at2"/>
<sequence>MKKQLYWLGPAVLLATGNAYAQSSVTLYGLIDVGLNYVSNAQVGRNRDGSLAGKQLVSMSDGGARGITGSRWGLKGSEDLGGGLSAIFTLENGFNLNNGTLAQGGAEFGRQVFIGLSGPFGTVTAGRQYDTESDFVAPYSPSLIVGISGSLPGDVDGLGHTRRTNNAIKYVSKSYGGVTFGGMYSLGGHAGDFTASQIWALGASYSANSFSIGVGYYNGRDPNLASFGNNPNSGPATSNNLGSFGSAELAQSNPIYAGYASAHTFEIYSGGTSYKIGQATLALSLSHSAFKGIGDLEAGPNPRGYHGTAVFNNGTATASYWVSPALQVGGAYTYTRGGGVNGQGGATYQQGILGVQYFLSKRTEIYLFGVYQVASGTNSLGQRAVANIELMTPSSNNRQFVGRAGIVQRF</sequence>
<dbReference type="InterPro" id="IPR050298">
    <property type="entry name" value="Gram-neg_bact_OMP"/>
</dbReference>
<comment type="caution">
    <text evidence="13">The sequence shown here is derived from an EMBL/GenBank/DDBJ whole genome shotgun (WGS) entry which is preliminary data.</text>
</comment>
<dbReference type="PANTHER" id="PTHR34501">
    <property type="entry name" value="PROTEIN YDDL-RELATED"/>
    <property type="match status" value="1"/>
</dbReference>
<protein>
    <submittedName>
        <fullName evidence="13">Porin</fullName>
    </submittedName>
</protein>
<dbReference type="SUPFAM" id="SSF56935">
    <property type="entry name" value="Porins"/>
    <property type="match status" value="1"/>
</dbReference>
<reference evidence="14" key="1">
    <citation type="submission" date="2018-05" db="EMBL/GenBank/DDBJ databases">
        <authorList>
            <person name="Feng T."/>
        </authorList>
    </citation>
    <scope>NUCLEOTIDE SEQUENCE [LARGE SCALE GENOMIC DNA]</scope>
    <source>
        <strain evidence="14">S27</strain>
    </source>
</reference>
<dbReference type="GO" id="GO:0046930">
    <property type="term" value="C:pore complex"/>
    <property type="evidence" value="ECO:0007669"/>
    <property type="project" value="UniProtKB-KW"/>
</dbReference>
<dbReference type="AlphaFoldDB" id="A0A370MVX9"/>
<dbReference type="CDD" id="cd00342">
    <property type="entry name" value="gram_neg_porins"/>
    <property type="match status" value="1"/>
</dbReference>
<keyword evidence="14" id="KW-1185">Reference proteome</keyword>
<feature type="signal peptide" evidence="11">
    <location>
        <begin position="1"/>
        <end position="21"/>
    </location>
</feature>
<comment type="subunit">
    <text evidence="2">Homotrimer.</text>
</comment>
<keyword evidence="3" id="KW-0813">Transport</keyword>
<evidence type="ECO:0000256" key="10">
    <source>
        <dbReference type="ARBA" id="ARBA00023237"/>
    </source>
</evidence>
<evidence type="ECO:0000256" key="1">
    <source>
        <dbReference type="ARBA" id="ARBA00004571"/>
    </source>
</evidence>
<evidence type="ECO:0000259" key="12">
    <source>
        <dbReference type="Pfam" id="PF13609"/>
    </source>
</evidence>
<keyword evidence="6 11" id="KW-0732">Signal</keyword>
<dbReference type="InterPro" id="IPR023614">
    <property type="entry name" value="Porin_dom_sf"/>
</dbReference>